<evidence type="ECO:0000313" key="11">
    <source>
        <dbReference type="Proteomes" id="UP001107558"/>
    </source>
</evidence>
<evidence type="ECO:0000256" key="1">
    <source>
        <dbReference type="ARBA" id="ARBA00004123"/>
    </source>
</evidence>
<dbReference type="Proteomes" id="UP001107558">
    <property type="component" value="Chromosome 3"/>
</dbReference>
<dbReference type="SUPFAM" id="SSF82199">
    <property type="entry name" value="SET domain"/>
    <property type="match status" value="1"/>
</dbReference>
<evidence type="ECO:0000256" key="7">
    <source>
        <dbReference type="ARBA" id="ARBA00023242"/>
    </source>
</evidence>
<feature type="domain" description="AWS" evidence="9">
    <location>
        <begin position="147"/>
        <end position="196"/>
    </location>
</feature>
<dbReference type="EMBL" id="JADBJN010000003">
    <property type="protein sequence ID" value="KAG5671046.1"/>
    <property type="molecule type" value="Genomic_DNA"/>
</dbReference>
<evidence type="ECO:0000256" key="6">
    <source>
        <dbReference type="ARBA" id="ARBA00022691"/>
    </source>
</evidence>
<dbReference type="Gene3D" id="2.170.270.10">
    <property type="entry name" value="SET domain"/>
    <property type="match status" value="1"/>
</dbReference>
<dbReference type="InterPro" id="IPR006560">
    <property type="entry name" value="AWS_dom"/>
</dbReference>
<dbReference type="CDD" id="cd10531">
    <property type="entry name" value="SET_SETD2-like"/>
    <property type="match status" value="1"/>
</dbReference>
<dbReference type="AlphaFoldDB" id="A0A9J6BNQ6"/>
<evidence type="ECO:0000313" key="10">
    <source>
        <dbReference type="EMBL" id="KAG5671046.1"/>
    </source>
</evidence>
<gene>
    <name evidence="10" type="ORF">PVAND_001264</name>
</gene>
<keyword evidence="11" id="KW-1185">Reference proteome</keyword>
<dbReference type="InterPro" id="IPR046341">
    <property type="entry name" value="SET_dom_sf"/>
</dbReference>
<proteinExistence type="predicted"/>
<organism evidence="10 11">
    <name type="scientific">Polypedilum vanderplanki</name>
    <name type="common">Sleeping chironomid midge</name>
    <dbReference type="NCBI Taxonomy" id="319348"/>
    <lineage>
        <taxon>Eukaryota</taxon>
        <taxon>Metazoa</taxon>
        <taxon>Ecdysozoa</taxon>
        <taxon>Arthropoda</taxon>
        <taxon>Hexapoda</taxon>
        <taxon>Insecta</taxon>
        <taxon>Pterygota</taxon>
        <taxon>Neoptera</taxon>
        <taxon>Endopterygota</taxon>
        <taxon>Diptera</taxon>
        <taxon>Nematocera</taxon>
        <taxon>Chironomoidea</taxon>
        <taxon>Chironomidae</taxon>
        <taxon>Chironominae</taxon>
        <taxon>Polypedilum</taxon>
        <taxon>Polypedilum</taxon>
    </lineage>
</organism>
<evidence type="ECO:0008006" key="12">
    <source>
        <dbReference type="Google" id="ProtNLM"/>
    </source>
</evidence>
<dbReference type="GO" id="GO:0008170">
    <property type="term" value="F:N-methyltransferase activity"/>
    <property type="evidence" value="ECO:0007669"/>
    <property type="project" value="UniProtKB-ARBA"/>
</dbReference>
<keyword evidence="4" id="KW-0489">Methyltransferase</keyword>
<dbReference type="OrthoDB" id="7790270at2759"/>
<accession>A0A9J6BNQ6</accession>
<evidence type="ECO:0000256" key="4">
    <source>
        <dbReference type="ARBA" id="ARBA00022603"/>
    </source>
</evidence>
<dbReference type="PANTHER" id="PTHR22884">
    <property type="entry name" value="SET DOMAIN PROTEINS"/>
    <property type="match status" value="1"/>
</dbReference>
<dbReference type="InterPro" id="IPR001214">
    <property type="entry name" value="SET_dom"/>
</dbReference>
<evidence type="ECO:0000256" key="3">
    <source>
        <dbReference type="ARBA" id="ARBA00022454"/>
    </source>
</evidence>
<evidence type="ECO:0000256" key="5">
    <source>
        <dbReference type="ARBA" id="ARBA00022679"/>
    </source>
</evidence>
<keyword evidence="6" id="KW-0949">S-adenosyl-L-methionine</keyword>
<keyword evidence="3" id="KW-0158">Chromosome</keyword>
<dbReference type="PROSITE" id="PS51215">
    <property type="entry name" value="AWS"/>
    <property type="match status" value="1"/>
</dbReference>
<protein>
    <recommendedName>
        <fullName evidence="12">Histone-lysine N-methyltransferase</fullName>
    </recommendedName>
</protein>
<dbReference type="SMART" id="SM00570">
    <property type="entry name" value="AWS"/>
    <property type="match status" value="1"/>
</dbReference>
<evidence type="ECO:0000259" key="8">
    <source>
        <dbReference type="PROSITE" id="PS50280"/>
    </source>
</evidence>
<dbReference type="GO" id="GO:0042054">
    <property type="term" value="F:histone methyltransferase activity"/>
    <property type="evidence" value="ECO:0007669"/>
    <property type="project" value="InterPro"/>
</dbReference>
<keyword evidence="7" id="KW-0539">Nucleus</keyword>
<dbReference type="GO" id="GO:0005634">
    <property type="term" value="C:nucleus"/>
    <property type="evidence" value="ECO:0007669"/>
    <property type="project" value="UniProtKB-SubCell"/>
</dbReference>
<dbReference type="InterPro" id="IPR050777">
    <property type="entry name" value="SET2_Histone-Lys_MeTrsfase"/>
</dbReference>
<name>A0A9J6BNQ6_POLVA</name>
<sequence length="333" mass="38591">MEQNSKLGSIIKFRSRNEFNFGIIHEILKDRMKIITIDKDPKYKILKNSSIEFIGDNVTFIDELHKLYYDLPKNERLKLIHFQKNLLPHDITVESYIGRTILQKKILLILKNNNKEISLDIDENDLNFEKIEKNIMVSNVTFKKNQNSLIECDCTPYDDEPCGPNSYCINRNDGFECSKNCAAGQKCQNKKLSNNETPQLGLFDTKTRGIGVKALEEIQKDNFIIEYIGEIIDEKEKNERLKKFPKVSYIYTLTKSVFIDAHFKSNFSRFVNHSCEPNAYTRIIFVNGFPRLGIYALRTIKKNEEVLIDYGWGEGNELGIVCLCGSSKCRKNI</sequence>
<dbReference type="GO" id="GO:0008757">
    <property type="term" value="F:S-adenosylmethionine-dependent methyltransferase activity"/>
    <property type="evidence" value="ECO:0007669"/>
    <property type="project" value="UniProtKB-ARBA"/>
</dbReference>
<dbReference type="Pfam" id="PF00856">
    <property type="entry name" value="SET"/>
    <property type="match status" value="1"/>
</dbReference>
<comment type="caution">
    <text evidence="10">The sequence shown here is derived from an EMBL/GenBank/DDBJ whole genome shotgun (WGS) entry which is preliminary data.</text>
</comment>
<comment type="subcellular location">
    <subcellularLocation>
        <location evidence="2">Chromosome</location>
    </subcellularLocation>
    <subcellularLocation>
        <location evidence="1">Nucleus</location>
    </subcellularLocation>
</comment>
<reference evidence="10" key="1">
    <citation type="submission" date="2021-03" db="EMBL/GenBank/DDBJ databases">
        <title>Chromosome level genome of the anhydrobiotic midge Polypedilum vanderplanki.</title>
        <authorList>
            <person name="Yoshida Y."/>
            <person name="Kikawada T."/>
            <person name="Gusev O."/>
        </authorList>
    </citation>
    <scope>NUCLEOTIDE SEQUENCE</scope>
    <source>
        <strain evidence="10">NIAS01</strain>
        <tissue evidence="10">Whole body or cell culture</tissue>
    </source>
</reference>
<feature type="domain" description="SET" evidence="8">
    <location>
        <begin position="198"/>
        <end position="311"/>
    </location>
</feature>
<keyword evidence="5" id="KW-0808">Transferase</keyword>
<dbReference type="Pfam" id="PF17907">
    <property type="entry name" value="AWS"/>
    <property type="match status" value="1"/>
</dbReference>
<evidence type="ECO:0000256" key="2">
    <source>
        <dbReference type="ARBA" id="ARBA00004286"/>
    </source>
</evidence>
<evidence type="ECO:0000259" key="9">
    <source>
        <dbReference type="PROSITE" id="PS51215"/>
    </source>
</evidence>
<dbReference type="GO" id="GO:0032259">
    <property type="term" value="P:methylation"/>
    <property type="evidence" value="ECO:0007669"/>
    <property type="project" value="UniProtKB-KW"/>
</dbReference>
<dbReference type="GO" id="GO:0005694">
    <property type="term" value="C:chromosome"/>
    <property type="evidence" value="ECO:0007669"/>
    <property type="project" value="UniProtKB-SubCell"/>
</dbReference>
<dbReference type="PROSITE" id="PS50280">
    <property type="entry name" value="SET"/>
    <property type="match status" value="1"/>
</dbReference>
<dbReference type="SMART" id="SM00317">
    <property type="entry name" value="SET"/>
    <property type="match status" value="1"/>
</dbReference>